<proteinExistence type="predicted"/>
<dbReference type="WBParaSite" id="RSKR_0000303100.1">
    <property type="protein sequence ID" value="RSKR_0000303100.1"/>
    <property type="gene ID" value="RSKR_0000303100"/>
</dbReference>
<evidence type="ECO:0000313" key="2">
    <source>
        <dbReference type="WBParaSite" id="RSKR_0000303100.1"/>
    </source>
</evidence>
<dbReference type="Proteomes" id="UP000095286">
    <property type="component" value="Unplaced"/>
</dbReference>
<organism evidence="1 2">
    <name type="scientific">Rhabditophanes sp. KR3021</name>
    <dbReference type="NCBI Taxonomy" id="114890"/>
    <lineage>
        <taxon>Eukaryota</taxon>
        <taxon>Metazoa</taxon>
        <taxon>Ecdysozoa</taxon>
        <taxon>Nematoda</taxon>
        <taxon>Chromadorea</taxon>
        <taxon>Rhabditida</taxon>
        <taxon>Tylenchina</taxon>
        <taxon>Panagrolaimomorpha</taxon>
        <taxon>Strongyloidoidea</taxon>
        <taxon>Alloionematidae</taxon>
        <taxon>Rhabditophanes</taxon>
    </lineage>
</organism>
<sequence length="148" mass="16213">MATRSLAVLFRSASNKIKILNPSADMLPINGVVAGHKSIKVTLETGKTYNWCGCGLSKNQPWCDNTHKTPGFTTSRPIQFQVEKTGEYSMCACKQTSKRPLCDGTHKDVVKIPKNVNASTSVIFADSPVYDGVARKLGYKQRDGGFQK</sequence>
<protein>
    <submittedName>
        <fullName evidence="2">CDGSH iron-sulfur domain-containing protein 3, mitochondrial</fullName>
    </submittedName>
</protein>
<evidence type="ECO:0000313" key="1">
    <source>
        <dbReference type="Proteomes" id="UP000095286"/>
    </source>
</evidence>
<name>A0AC35TRA0_9BILA</name>
<accession>A0AC35TRA0</accession>
<reference evidence="2" key="1">
    <citation type="submission" date="2016-11" db="UniProtKB">
        <authorList>
            <consortium name="WormBaseParasite"/>
        </authorList>
    </citation>
    <scope>IDENTIFICATION</scope>
    <source>
        <strain evidence="2">KR3021</strain>
    </source>
</reference>